<dbReference type="HOGENOM" id="CLU_108932_1_0_0"/>
<accession>E8U686</accession>
<name>E8U686_DEIML</name>
<reference evidence="2" key="2">
    <citation type="submission" date="2011-01" db="EMBL/GenBank/DDBJ databases">
        <title>The complete genome of Deinococcus maricopensis DSM 21211.</title>
        <authorList>
            <consortium name="US DOE Joint Genome Institute (JGI-PGF)"/>
            <person name="Lucas S."/>
            <person name="Copeland A."/>
            <person name="Lapidus A."/>
            <person name="Goodwin L."/>
            <person name="Pitluck S."/>
            <person name="Kyrpides N."/>
            <person name="Mavromatis K."/>
            <person name="Pagani I."/>
            <person name="Ivanova N."/>
            <person name="Ovchinnikova G."/>
            <person name="Zeytun A."/>
            <person name="Detter J.C."/>
            <person name="Han C."/>
            <person name="Land M."/>
            <person name="Hauser L."/>
            <person name="Markowitz V."/>
            <person name="Cheng J.-F."/>
            <person name="Hugenholtz P."/>
            <person name="Woyke T."/>
            <person name="Wu D."/>
            <person name="Pukall R."/>
            <person name="Gehrich-Schroeter G."/>
            <person name="Brambilla E."/>
            <person name="Klenk H.-P."/>
            <person name="Eisen J.A."/>
        </authorList>
    </citation>
    <scope>NUCLEOTIDE SEQUENCE [LARGE SCALE GENOMIC DNA]</scope>
    <source>
        <strain evidence="2">DSM 21211 / LMG 22137 / NRRL B-23946 / LB-34</strain>
    </source>
</reference>
<keyword evidence="2" id="KW-1185">Reference proteome</keyword>
<gene>
    <name evidence="1" type="ordered locus">Deima_0921</name>
</gene>
<proteinExistence type="predicted"/>
<dbReference type="RefSeq" id="WP_013556080.1">
    <property type="nucleotide sequence ID" value="NC_014958.1"/>
</dbReference>
<organism evidence="1 2">
    <name type="scientific">Deinococcus maricopensis (strain DSM 21211 / LMG 22137 / NRRL B-23946 / LB-34)</name>
    <dbReference type="NCBI Taxonomy" id="709986"/>
    <lineage>
        <taxon>Bacteria</taxon>
        <taxon>Thermotogati</taxon>
        <taxon>Deinococcota</taxon>
        <taxon>Deinococci</taxon>
        <taxon>Deinococcales</taxon>
        <taxon>Deinococcaceae</taxon>
        <taxon>Deinococcus</taxon>
    </lineage>
</organism>
<keyword evidence="1" id="KW-0808">Transferase</keyword>
<evidence type="ECO:0000313" key="2">
    <source>
        <dbReference type="Proteomes" id="UP000008635"/>
    </source>
</evidence>
<dbReference type="SUPFAM" id="SSF52540">
    <property type="entry name" value="P-loop containing nucleoside triphosphate hydrolases"/>
    <property type="match status" value="1"/>
</dbReference>
<protein>
    <submittedName>
        <fullName evidence="1">Phosphotransferase (Aminonucleoside antibiotic resistance)</fullName>
    </submittedName>
</protein>
<sequence length="171" mass="18234">MRTFIITGVPGTGKSSVCRALLQHFEFGVHVPVDDVREFVVSGIAHPVPAVTAETLRQFALARRAAGRLAAVYAGAGFAVALDDVLGPEDADMFELPGPVTRVLLRADLDAVLERNRTRTNKAFDPAVLDGVIRQLHAGQDLGAYRQAGWAVLDTTHLSVRAAVQAILALA</sequence>
<dbReference type="EMBL" id="CP002454">
    <property type="protein sequence ID" value="ADV66575.1"/>
    <property type="molecule type" value="Genomic_DNA"/>
</dbReference>
<dbReference type="STRING" id="709986.Deima_0921"/>
<dbReference type="Gene3D" id="3.40.50.300">
    <property type="entry name" value="P-loop containing nucleotide triphosphate hydrolases"/>
    <property type="match status" value="1"/>
</dbReference>
<dbReference type="Proteomes" id="UP000008635">
    <property type="component" value="Chromosome"/>
</dbReference>
<dbReference type="KEGG" id="dmr:Deima_0921"/>
<dbReference type="eggNOG" id="COG0645">
    <property type="taxonomic scope" value="Bacteria"/>
</dbReference>
<evidence type="ECO:0000313" key="1">
    <source>
        <dbReference type="EMBL" id="ADV66575.1"/>
    </source>
</evidence>
<dbReference type="InterPro" id="IPR027417">
    <property type="entry name" value="P-loop_NTPase"/>
</dbReference>
<dbReference type="GO" id="GO:0016740">
    <property type="term" value="F:transferase activity"/>
    <property type="evidence" value="ECO:0007669"/>
    <property type="project" value="UniProtKB-KW"/>
</dbReference>
<dbReference type="AlphaFoldDB" id="E8U686"/>
<reference evidence="1 2" key="1">
    <citation type="journal article" date="2011" name="Stand. Genomic Sci.">
        <title>Complete genome sequence of Deinococcus maricopensis type strain (LB-34).</title>
        <authorList>
            <person name="Pukall R."/>
            <person name="Zeytun A."/>
            <person name="Lucas S."/>
            <person name="Lapidus A."/>
            <person name="Hammon N."/>
            <person name="Deshpande S."/>
            <person name="Nolan M."/>
            <person name="Cheng J.F."/>
            <person name="Pitluck S."/>
            <person name="Liolios K."/>
            <person name="Pagani I."/>
            <person name="Mikhailova N."/>
            <person name="Ivanova N."/>
            <person name="Mavromatis K."/>
            <person name="Pati A."/>
            <person name="Tapia R."/>
            <person name="Han C."/>
            <person name="Goodwin L."/>
            <person name="Chen A."/>
            <person name="Palaniappan K."/>
            <person name="Land M."/>
            <person name="Hauser L."/>
            <person name="Chang Y.J."/>
            <person name="Jeffries C.D."/>
            <person name="Brambilla E.M."/>
            <person name="Rohde M."/>
            <person name="Goker M."/>
            <person name="Detter J.C."/>
            <person name="Woyke T."/>
            <person name="Bristow J."/>
            <person name="Eisen J.A."/>
            <person name="Markowitz V."/>
            <person name="Hugenholtz P."/>
            <person name="Kyrpides N.C."/>
            <person name="Klenk H.P."/>
        </authorList>
    </citation>
    <scope>NUCLEOTIDE SEQUENCE [LARGE SCALE GENOMIC DNA]</scope>
    <source>
        <strain evidence="2">DSM 21211 / LMG 22137 / NRRL B-23946 / LB-34</strain>
    </source>
</reference>
<dbReference type="OrthoDB" id="9811893at2"/>